<keyword evidence="5 10" id="KW-0067">ATP-binding</keyword>
<gene>
    <name evidence="13" type="ORF">SAMN04487943_101255</name>
</gene>
<dbReference type="PIRSF" id="PIRSF001589">
    <property type="entry name" value="Asn_synthetase_glu-h"/>
    <property type="match status" value="1"/>
</dbReference>
<dbReference type="NCBIfam" id="TIGR01536">
    <property type="entry name" value="asn_synth_AEB"/>
    <property type="match status" value="1"/>
</dbReference>
<dbReference type="Proteomes" id="UP000198565">
    <property type="component" value="Unassembled WGS sequence"/>
</dbReference>
<reference evidence="14" key="1">
    <citation type="submission" date="2016-10" db="EMBL/GenBank/DDBJ databases">
        <authorList>
            <person name="Varghese N."/>
            <person name="Submissions S."/>
        </authorList>
    </citation>
    <scope>NUCLEOTIDE SEQUENCE [LARGE SCALE GENOMIC DNA]</scope>
    <source>
        <strain evidence="14">CGMCC 1.4250</strain>
    </source>
</reference>
<evidence type="ECO:0000256" key="8">
    <source>
        <dbReference type="ARBA" id="ARBA00048741"/>
    </source>
</evidence>
<evidence type="ECO:0000259" key="12">
    <source>
        <dbReference type="PROSITE" id="PS51278"/>
    </source>
</evidence>
<dbReference type="GO" id="GO:0006529">
    <property type="term" value="P:asparagine biosynthetic process"/>
    <property type="evidence" value="ECO:0007669"/>
    <property type="project" value="UniProtKB-KW"/>
</dbReference>
<comment type="catalytic activity">
    <reaction evidence="8">
        <text>L-aspartate + L-glutamine + ATP + H2O = L-asparagine + L-glutamate + AMP + diphosphate + H(+)</text>
        <dbReference type="Rhea" id="RHEA:12228"/>
        <dbReference type="ChEBI" id="CHEBI:15377"/>
        <dbReference type="ChEBI" id="CHEBI:15378"/>
        <dbReference type="ChEBI" id="CHEBI:29985"/>
        <dbReference type="ChEBI" id="CHEBI:29991"/>
        <dbReference type="ChEBI" id="CHEBI:30616"/>
        <dbReference type="ChEBI" id="CHEBI:33019"/>
        <dbReference type="ChEBI" id="CHEBI:58048"/>
        <dbReference type="ChEBI" id="CHEBI:58359"/>
        <dbReference type="ChEBI" id="CHEBI:456215"/>
        <dbReference type="EC" id="6.3.5.4"/>
    </reaction>
</comment>
<proteinExistence type="inferred from homology"/>
<comment type="pathway">
    <text evidence="1">Amino-acid biosynthesis; L-asparagine biosynthesis; L-asparagine from L-aspartate (L-Gln route): step 1/1.</text>
</comment>
<evidence type="ECO:0000313" key="13">
    <source>
        <dbReference type="EMBL" id="SFL37886.1"/>
    </source>
</evidence>
<dbReference type="Pfam" id="PF13537">
    <property type="entry name" value="GATase_7"/>
    <property type="match status" value="1"/>
</dbReference>
<dbReference type="InterPro" id="IPR006426">
    <property type="entry name" value="Asn_synth_AEB"/>
</dbReference>
<evidence type="ECO:0000256" key="11">
    <source>
        <dbReference type="PIRSR" id="PIRSR001589-3"/>
    </source>
</evidence>
<comment type="similarity">
    <text evidence="2">Belongs to the asparagine synthetase family.</text>
</comment>
<evidence type="ECO:0000256" key="3">
    <source>
        <dbReference type="ARBA" id="ARBA00012737"/>
    </source>
</evidence>
<feature type="active site" description="For GATase activity" evidence="9">
    <location>
        <position position="7"/>
    </location>
</feature>
<sequence length="620" mass="71982">MCQYSMCGITGWIDFTRNIENEREQVQRMANKISHRGPDETDFYFETHVGFGHQRLIVVDPAGGKQPMIHTEDQHRYVLVYNGELYNTEDIRSELLTRGWRFNSHSDTEVLLKSYIEWGEAHVEKLNGIFAYAIWDQSKQQLFLARDRLGVKPLFYKEHQNGLLFGSEIKALLAHDAVDPVIKEEGLSEIFALGPSRTPGHGVFDGMKELRAAHVGIFNRYGWKTRRYWNVESKPHEDSVEETAEKVRNLLVDAVERQLVSDVPLGTFLSGGVDSSAITAIAAKYLENNQKDALQTFSIDYEDNDKYFKKSSFQPNQDKTYIEKMVQTLDTQHHTYVIDNHTLVDLLKDAVRYRDLPGMADVDSSLLWFCEQTKKQVTVALSGECADEIFGGYPWFYREDDLNREGFPWIRSSEVRQNLLRSDVSQQLNLEAYTKKRYEDTIKEAPILDGEGEEAKARRQMFYLNMQWFMPTLLDRKDRMSMGASFEARVPFSDHHLVEYVWNIPWEIKTYGDHEKGILRKALEGILPEEILYRKKSPYPKTHHPAYTQAVINWMNEIINDKDARIFEVLDRTKVKELVDQKAANISTPWFGQLMTGPQLLAHIAQIEYWLQENNVIIDI</sequence>
<evidence type="ECO:0000256" key="10">
    <source>
        <dbReference type="PIRSR" id="PIRSR001589-2"/>
    </source>
</evidence>
<keyword evidence="4 10" id="KW-0547">Nucleotide-binding</keyword>
<name>A0A1I4H900_9BACI</name>
<dbReference type="Gene3D" id="3.60.20.10">
    <property type="entry name" value="Glutamine Phosphoribosylpyrophosphate, subunit 1, domain 1"/>
    <property type="match status" value="1"/>
</dbReference>
<dbReference type="SUPFAM" id="SSF56235">
    <property type="entry name" value="N-terminal nucleophile aminohydrolases (Ntn hydrolases)"/>
    <property type="match status" value="1"/>
</dbReference>
<dbReference type="Gene3D" id="3.40.50.620">
    <property type="entry name" value="HUPs"/>
    <property type="match status" value="1"/>
</dbReference>
<dbReference type="AlphaFoldDB" id="A0A1I4H900"/>
<evidence type="ECO:0000256" key="2">
    <source>
        <dbReference type="ARBA" id="ARBA00005752"/>
    </source>
</evidence>
<dbReference type="PANTHER" id="PTHR43284">
    <property type="entry name" value="ASPARAGINE SYNTHETASE (GLUTAMINE-HYDROLYZING)"/>
    <property type="match status" value="1"/>
</dbReference>
<dbReference type="InterPro" id="IPR051786">
    <property type="entry name" value="ASN_synthetase/amidase"/>
</dbReference>
<dbReference type="InterPro" id="IPR029055">
    <property type="entry name" value="Ntn_hydrolases_N"/>
</dbReference>
<feature type="binding site" evidence="10">
    <location>
        <position position="107"/>
    </location>
    <ligand>
        <name>L-glutamine</name>
        <dbReference type="ChEBI" id="CHEBI:58359"/>
    </ligand>
</feature>
<dbReference type="GO" id="GO:0005524">
    <property type="term" value="F:ATP binding"/>
    <property type="evidence" value="ECO:0007669"/>
    <property type="project" value="UniProtKB-KW"/>
</dbReference>
<dbReference type="InterPro" id="IPR014729">
    <property type="entry name" value="Rossmann-like_a/b/a_fold"/>
</dbReference>
<feature type="domain" description="Glutamine amidotransferase type-2" evidence="12">
    <location>
        <begin position="7"/>
        <end position="196"/>
    </location>
</feature>
<dbReference type="GO" id="GO:0005829">
    <property type="term" value="C:cytosol"/>
    <property type="evidence" value="ECO:0007669"/>
    <property type="project" value="TreeGrafter"/>
</dbReference>
<dbReference type="InterPro" id="IPR001962">
    <property type="entry name" value="Asn_synthase"/>
</dbReference>
<evidence type="ECO:0000256" key="7">
    <source>
        <dbReference type="ARBA" id="ARBA00022962"/>
    </source>
</evidence>
<feature type="binding site" evidence="10">
    <location>
        <position position="299"/>
    </location>
    <ligand>
        <name>ATP</name>
        <dbReference type="ChEBI" id="CHEBI:30616"/>
    </ligand>
</feature>
<evidence type="ECO:0000256" key="6">
    <source>
        <dbReference type="ARBA" id="ARBA00022888"/>
    </source>
</evidence>
<accession>A0A1I4H900</accession>
<dbReference type="Pfam" id="PF00733">
    <property type="entry name" value="Asn_synthase"/>
    <property type="match status" value="1"/>
</dbReference>
<dbReference type="SUPFAM" id="SSF52402">
    <property type="entry name" value="Adenine nucleotide alpha hydrolases-like"/>
    <property type="match status" value="1"/>
</dbReference>
<evidence type="ECO:0000256" key="4">
    <source>
        <dbReference type="ARBA" id="ARBA00022741"/>
    </source>
</evidence>
<keyword evidence="14" id="KW-1185">Reference proteome</keyword>
<feature type="binding site" evidence="10">
    <location>
        <begin position="382"/>
        <end position="383"/>
    </location>
    <ligand>
        <name>ATP</name>
        <dbReference type="ChEBI" id="CHEBI:30616"/>
    </ligand>
</feature>
<evidence type="ECO:0000256" key="9">
    <source>
        <dbReference type="PIRSR" id="PIRSR001589-1"/>
    </source>
</evidence>
<dbReference type="PROSITE" id="PS51278">
    <property type="entry name" value="GATASE_TYPE_2"/>
    <property type="match status" value="1"/>
</dbReference>
<protein>
    <recommendedName>
        <fullName evidence="3">asparagine synthase (glutamine-hydrolyzing)</fullName>
        <ecNumber evidence="3">6.3.5.4</ecNumber>
    </recommendedName>
</protein>
<dbReference type="InterPro" id="IPR033738">
    <property type="entry name" value="AsnB_N"/>
</dbReference>
<dbReference type="GO" id="GO:0004066">
    <property type="term" value="F:asparagine synthase (glutamine-hydrolyzing) activity"/>
    <property type="evidence" value="ECO:0007669"/>
    <property type="project" value="UniProtKB-EC"/>
</dbReference>
<dbReference type="STRING" id="334253.SAMN04487943_101255"/>
<feature type="site" description="Important for beta-aspartyl-AMP intermediate formation" evidence="11">
    <location>
        <position position="384"/>
    </location>
</feature>
<organism evidence="13 14">
    <name type="scientific">Gracilibacillus orientalis</name>
    <dbReference type="NCBI Taxonomy" id="334253"/>
    <lineage>
        <taxon>Bacteria</taxon>
        <taxon>Bacillati</taxon>
        <taxon>Bacillota</taxon>
        <taxon>Bacilli</taxon>
        <taxon>Bacillales</taxon>
        <taxon>Bacillaceae</taxon>
        <taxon>Gracilibacillus</taxon>
    </lineage>
</organism>
<keyword evidence="7 9" id="KW-0315">Glutamine amidotransferase</keyword>
<dbReference type="InterPro" id="IPR017932">
    <property type="entry name" value="GATase_2_dom"/>
</dbReference>
<keyword evidence="9" id="KW-0028">Amino-acid biosynthesis</keyword>
<dbReference type="EC" id="6.3.5.4" evidence="3"/>
<dbReference type="CDD" id="cd01991">
    <property type="entry name" value="Asn_synthase_B_C"/>
    <property type="match status" value="1"/>
</dbReference>
<dbReference type="EMBL" id="FOTR01000001">
    <property type="protein sequence ID" value="SFL37886.1"/>
    <property type="molecule type" value="Genomic_DNA"/>
</dbReference>
<keyword evidence="6 9" id="KW-0061">Asparagine biosynthesis</keyword>
<dbReference type="PANTHER" id="PTHR43284:SF1">
    <property type="entry name" value="ASPARAGINE SYNTHETASE"/>
    <property type="match status" value="1"/>
</dbReference>
<evidence type="ECO:0000256" key="5">
    <source>
        <dbReference type="ARBA" id="ARBA00022840"/>
    </source>
</evidence>
<dbReference type="CDD" id="cd00712">
    <property type="entry name" value="AsnB"/>
    <property type="match status" value="1"/>
</dbReference>
<evidence type="ECO:0000313" key="14">
    <source>
        <dbReference type="Proteomes" id="UP000198565"/>
    </source>
</evidence>
<evidence type="ECO:0000256" key="1">
    <source>
        <dbReference type="ARBA" id="ARBA00005187"/>
    </source>
</evidence>